<protein>
    <submittedName>
        <fullName evidence="2">Uncharacterized protein</fullName>
    </submittedName>
</protein>
<evidence type="ECO:0000313" key="3">
    <source>
        <dbReference type="Proteomes" id="UP000405075"/>
    </source>
</evidence>
<accession>A0AAP9KKL1</accession>
<gene>
    <name evidence="2" type="ORF">GJD93_06650</name>
</gene>
<reference evidence="3" key="1">
    <citation type="submission" date="2019-11" db="EMBL/GenBank/DDBJ databases">
        <title>Escherichia coli 1916D6.</title>
        <authorList>
            <person name="Yao H."/>
            <person name="Du X."/>
            <person name="Yu R."/>
            <person name="Li A."/>
        </authorList>
    </citation>
    <scope>NUCLEOTIDE SEQUENCE [LARGE SCALE GENOMIC DNA]</scope>
    <source>
        <strain evidence="3">19110F47</strain>
    </source>
</reference>
<feature type="region of interest" description="Disordered" evidence="1">
    <location>
        <begin position="33"/>
        <end position="59"/>
    </location>
</feature>
<evidence type="ECO:0000313" key="2">
    <source>
        <dbReference type="EMBL" id="QGM28830.1"/>
    </source>
</evidence>
<name>A0AAP9KKL1_9GAMM</name>
<dbReference type="EMBL" id="CP046045">
    <property type="protein sequence ID" value="QGM28830.1"/>
    <property type="molecule type" value="Genomic_DNA"/>
</dbReference>
<feature type="compositionally biased region" description="Basic residues" evidence="1">
    <location>
        <begin position="37"/>
        <end position="59"/>
    </location>
</feature>
<sequence length="59" mass="6649">MALASLGTIAFGNELNRAGESLSALSRIMRLTQPSKYKSKPNRISQKKRRLNARRLGYK</sequence>
<dbReference type="AlphaFoldDB" id="A0AAP9KKL1"/>
<organism evidence="2 3">
    <name type="scientific">Acinetobacter towneri</name>
    <dbReference type="NCBI Taxonomy" id="202956"/>
    <lineage>
        <taxon>Bacteria</taxon>
        <taxon>Pseudomonadati</taxon>
        <taxon>Pseudomonadota</taxon>
        <taxon>Gammaproteobacteria</taxon>
        <taxon>Moraxellales</taxon>
        <taxon>Moraxellaceae</taxon>
        <taxon>Acinetobacter</taxon>
    </lineage>
</organism>
<dbReference type="Proteomes" id="UP000405075">
    <property type="component" value="Chromosome"/>
</dbReference>
<proteinExistence type="predicted"/>
<evidence type="ECO:0000256" key="1">
    <source>
        <dbReference type="SAM" id="MobiDB-lite"/>
    </source>
</evidence>